<comment type="caution">
    <text evidence="1">The sequence shown here is derived from an EMBL/GenBank/DDBJ whole genome shotgun (WGS) entry which is preliminary data.</text>
</comment>
<dbReference type="PANTHER" id="PTHR36454">
    <property type="entry name" value="LMO2823 PROTEIN"/>
    <property type="match status" value="1"/>
</dbReference>
<dbReference type="Pfam" id="PF06245">
    <property type="entry name" value="DUF1015"/>
    <property type="match status" value="1"/>
</dbReference>
<dbReference type="PANTHER" id="PTHR36454:SF1">
    <property type="entry name" value="DUF1015 DOMAIN-CONTAINING PROTEIN"/>
    <property type="match status" value="1"/>
</dbReference>
<dbReference type="EMBL" id="JBHUHZ010000003">
    <property type="protein sequence ID" value="MFD2163909.1"/>
    <property type="molecule type" value="Genomic_DNA"/>
</dbReference>
<dbReference type="RefSeq" id="WP_255904908.1">
    <property type="nucleotide sequence ID" value="NZ_JAFMZO010000004.1"/>
</dbReference>
<evidence type="ECO:0000313" key="2">
    <source>
        <dbReference type="Proteomes" id="UP001597387"/>
    </source>
</evidence>
<sequence length="414" mass="47342">MFHYRMLPMPNILPVKWLHPLSLNAGKVICSTEEMSLEVAKEMASLNPLSFVQMLVPDIQNDSPGETRKEQSFLQIKENLAAFLKQGILIRDQEPAIYIYRLTRDKVTYTGIWTCTSIADFANNNIKAHETTRTEREEQLADYFGNAEIDANPILVTYPGSESIDQHIFSTVETRPQIEFMQNEDRYQLWRISELDRIKSLMSEISVLKSAYIADGHHRVAAALRYSRKMEDQNSQRTCFSTVYMAHDQLRLYSFNRLISGLADFDAESLLEKIGQTFEVLEYDRGSLDRHEISLYAAGFWHKLKAKPFLYHGADLINNLDVSLLHNHVLKPIFDIDDPNTDKRITFISGKHPIGELEERVNSGDYQIAFVLSPPSISSLFQIADSGEKMPAKSTSFEPKFPAGLLIHQLEETC</sequence>
<dbReference type="Proteomes" id="UP001597387">
    <property type="component" value="Unassembled WGS sequence"/>
</dbReference>
<proteinExistence type="predicted"/>
<dbReference type="PIRSF" id="PIRSF033563">
    <property type="entry name" value="UCP033563"/>
    <property type="match status" value="1"/>
</dbReference>
<accession>A0ABW4ZP61</accession>
<gene>
    <name evidence="1" type="ORF">ACFSJU_15985</name>
</gene>
<reference evidence="2" key="1">
    <citation type="journal article" date="2019" name="Int. J. Syst. Evol. Microbiol.">
        <title>The Global Catalogue of Microorganisms (GCM) 10K type strain sequencing project: providing services to taxonomists for standard genome sequencing and annotation.</title>
        <authorList>
            <consortium name="The Broad Institute Genomics Platform"/>
            <consortium name="The Broad Institute Genome Sequencing Center for Infectious Disease"/>
            <person name="Wu L."/>
            <person name="Ma J."/>
        </authorList>
    </citation>
    <scope>NUCLEOTIDE SEQUENCE [LARGE SCALE GENOMIC DNA]</scope>
    <source>
        <strain evidence="2">KCTC 42217</strain>
    </source>
</reference>
<evidence type="ECO:0000313" key="1">
    <source>
        <dbReference type="EMBL" id="MFD2163909.1"/>
    </source>
</evidence>
<keyword evidence="2" id="KW-1185">Reference proteome</keyword>
<organism evidence="1 2">
    <name type="scientific">Paradesertivirga mongoliensis</name>
    <dbReference type="NCBI Taxonomy" id="2100740"/>
    <lineage>
        <taxon>Bacteria</taxon>
        <taxon>Pseudomonadati</taxon>
        <taxon>Bacteroidota</taxon>
        <taxon>Sphingobacteriia</taxon>
        <taxon>Sphingobacteriales</taxon>
        <taxon>Sphingobacteriaceae</taxon>
        <taxon>Paradesertivirga</taxon>
    </lineage>
</organism>
<protein>
    <submittedName>
        <fullName evidence="1">DUF1015 domain-containing protein</fullName>
    </submittedName>
</protein>
<dbReference type="InterPro" id="IPR008323">
    <property type="entry name" value="UCP033563"/>
</dbReference>
<name>A0ABW4ZP61_9SPHI</name>